<dbReference type="OrthoDB" id="2850176at2"/>
<evidence type="ECO:0000313" key="2">
    <source>
        <dbReference type="Proteomes" id="UP000285744"/>
    </source>
</evidence>
<evidence type="ECO:0008006" key="3">
    <source>
        <dbReference type="Google" id="ProtNLM"/>
    </source>
</evidence>
<protein>
    <recommendedName>
        <fullName evidence="3">Lipoprotein</fullName>
    </recommendedName>
</protein>
<dbReference type="Proteomes" id="UP000285744">
    <property type="component" value="Unassembled WGS sequence"/>
</dbReference>
<proteinExistence type="predicted"/>
<comment type="caution">
    <text evidence="1">The sequence shown here is derived from an EMBL/GenBank/DDBJ whole genome shotgun (WGS) entry which is preliminary data.</text>
</comment>
<organism evidence="1 2">
    <name type="scientific">Micromonospora globbae</name>
    <dbReference type="NCBI Taxonomy" id="1894969"/>
    <lineage>
        <taxon>Bacteria</taxon>
        <taxon>Bacillati</taxon>
        <taxon>Actinomycetota</taxon>
        <taxon>Actinomycetes</taxon>
        <taxon>Micromonosporales</taxon>
        <taxon>Micromonosporaceae</taxon>
        <taxon>Micromonospora</taxon>
    </lineage>
</organism>
<sequence length="166" mass="19143">MRKVNSKVLGLILGSFLILPILLGCADIGEPNGETVIFEIANTEEIVGKETEGARTLRKHYMILSPPEDLTDLKVLVEEYAKDHRARSGYGAIHLFFYRESDDLPSDWQPDESYMNTDRLEHHRSDLIASITWSDAQPQKEYNVYDKSEEGKILKRMRFIEDRLVE</sequence>
<dbReference type="PROSITE" id="PS51257">
    <property type="entry name" value="PROKAR_LIPOPROTEIN"/>
    <property type="match status" value="1"/>
</dbReference>
<dbReference type="AlphaFoldDB" id="A0A420EQG1"/>
<reference evidence="1 2" key="1">
    <citation type="journal article" date="2018" name="Int. J. Syst. Evol. Microbiol.">
        <title>Micromonospora globbae sp. nov., an endophytic actinomycete isolated from roots of Globba winitii C. H. Wright.</title>
        <authorList>
            <person name="Kuncharoen N."/>
            <person name="Pittayakhajonwut P."/>
            <person name="Tanasupawat S."/>
        </authorList>
    </citation>
    <scope>NUCLEOTIDE SEQUENCE [LARGE SCALE GENOMIC DNA]</scope>
    <source>
        <strain evidence="1 2">WPS1-2</strain>
    </source>
</reference>
<dbReference type="RefSeq" id="WP_120332078.1">
    <property type="nucleotide sequence ID" value="NZ_RAQQ01000042.1"/>
</dbReference>
<name>A0A420EQG1_9ACTN</name>
<evidence type="ECO:0000313" key="1">
    <source>
        <dbReference type="EMBL" id="RKF22913.1"/>
    </source>
</evidence>
<dbReference type="EMBL" id="RAQQ01000042">
    <property type="protein sequence ID" value="RKF22913.1"/>
    <property type="molecule type" value="Genomic_DNA"/>
</dbReference>
<gene>
    <name evidence="1" type="ORF">D7I43_30775</name>
</gene>
<accession>A0A420EQG1</accession>